<dbReference type="Gene3D" id="3.40.50.1820">
    <property type="entry name" value="alpha/beta hydrolase"/>
    <property type="match status" value="1"/>
</dbReference>
<dbReference type="GO" id="GO:0032585">
    <property type="term" value="C:multivesicular body membrane"/>
    <property type="evidence" value="ECO:0007669"/>
    <property type="project" value="UniProtKB-SubCell"/>
</dbReference>
<comment type="caution">
    <text evidence="18">The sequence shown here is derived from an EMBL/GenBank/DDBJ whole genome shotgun (WGS) entry which is preliminary data.</text>
</comment>
<evidence type="ECO:0000256" key="5">
    <source>
        <dbReference type="ARBA" id="ARBA00011137"/>
    </source>
</evidence>
<keyword evidence="8" id="KW-0967">Endosome</keyword>
<evidence type="ECO:0000256" key="16">
    <source>
        <dbReference type="ARBA" id="ARBA00023180"/>
    </source>
</evidence>
<reference evidence="18 19" key="1">
    <citation type="submission" date="2019-03" db="EMBL/GenBank/DDBJ databases">
        <title>Sequencing 23 genomes of Wallemia ichthyophaga.</title>
        <authorList>
            <person name="Gostincar C."/>
        </authorList>
    </citation>
    <scope>NUCLEOTIDE SEQUENCE [LARGE SCALE GENOMIC DNA]</scope>
    <source>
        <strain evidence="18 19">EXF-8621</strain>
    </source>
</reference>
<sequence length="408" mass="45046">MSMMSMITMAIVRRRAIAVAVAMTVALTWLLYDYKRIAIDAVDLDLLLLRGTHDAYDAYDAYEANDTHTPNLKSTRKKIRRPIHTSTHDTLTTTIFDDIDVKVPNVTDRQTLLTMARLAQNAYVTPSDESWIPPPSPLTTVESFGWRNSDDGLRGHIFASSDNSSVVVSIKGTSAGLIGGGGPSAKNDKFNDNLLFSCCCARVSWTWTPVCDCYAGGWACREQCLERAVQADSVYYPDATQLLDRISFAYPHGDIWLTGHSLGGALASMLGLTFGLPAVTFEAPGDRIPAQRLHLPSIPPELTAVWHVYHTADPVAQGTCNGLLSPCNAVGFALETRCHTGMSIVYDTVSKLGWAVDLRHHRILTVIKEILEQEWEDDDGVAYVPKPTSEEDCIDCFKWEFGEVEEVE</sequence>
<evidence type="ECO:0000256" key="11">
    <source>
        <dbReference type="ARBA" id="ARBA00022968"/>
    </source>
</evidence>
<evidence type="ECO:0000256" key="9">
    <source>
        <dbReference type="ARBA" id="ARBA00022801"/>
    </source>
</evidence>
<comment type="catalytic activity">
    <reaction evidence="1">
        <text>a triacylglycerol + H2O = a diacylglycerol + a fatty acid + H(+)</text>
        <dbReference type="Rhea" id="RHEA:12044"/>
        <dbReference type="ChEBI" id="CHEBI:15377"/>
        <dbReference type="ChEBI" id="CHEBI:15378"/>
        <dbReference type="ChEBI" id="CHEBI:17855"/>
        <dbReference type="ChEBI" id="CHEBI:18035"/>
        <dbReference type="ChEBI" id="CHEBI:28868"/>
        <dbReference type="EC" id="3.1.1.3"/>
    </reaction>
</comment>
<dbReference type="InterPro" id="IPR029058">
    <property type="entry name" value="AB_hydrolase_fold"/>
</dbReference>
<evidence type="ECO:0000313" key="19">
    <source>
        <dbReference type="Proteomes" id="UP000306954"/>
    </source>
</evidence>
<dbReference type="GO" id="GO:0034727">
    <property type="term" value="P:piecemeal microautophagy of the nucleus"/>
    <property type="evidence" value="ECO:0007669"/>
    <property type="project" value="TreeGrafter"/>
</dbReference>
<keyword evidence="9" id="KW-0378">Hydrolase</keyword>
<dbReference type="GO" id="GO:0004806">
    <property type="term" value="F:triacylglycerol lipase activity"/>
    <property type="evidence" value="ECO:0007669"/>
    <property type="project" value="UniProtKB-EC"/>
</dbReference>
<evidence type="ECO:0000313" key="18">
    <source>
        <dbReference type="EMBL" id="TIB13988.1"/>
    </source>
</evidence>
<keyword evidence="14" id="KW-0443">Lipid metabolism</keyword>
<evidence type="ECO:0000256" key="12">
    <source>
        <dbReference type="ARBA" id="ARBA00022989"/>
    </source>
</evidence>
<dbReference type="PANTHER" id="PTHR47175:SF2">
    <property type="entry name" value="LIPASE ATG15-RELATED"/>
    <property type="match status" value="1"/>
</dbReference>
<evidence type="ECO:0000256" key="10">
    <source>
        <dbReference type="ARBA" id="ARBA00022963"/>
    </source>
</evidence>
<accession>A0A4T0HE33</accession>
<dbReference type="EC" id="3.1.1.3" evidence="6"/>
<evidence type="ECO:0000256" key="17">
    <source>
        <dbReference type="ARBA" id="ARBA00029828"/>
    </source>
</evidence>
<evidence type="ECO:0000256" key="14">
    <source>
        <dbReference type="ARBA" id="ARBA00023098"/>
    </source>
</evidence>
<keyword evidence="11" id="KW-0735">Signal-anchor</keyword>
<keyword evidence="7" id="KW-0812">Transmembrane</keyword>
<evidence type="ECO:0000256" key="6">
    <source>
        <dbReference type="ARBA" id="ARBA00013279"/>
    </source>
</evidence>
<comment type="similarity">
    <text evidence="4">Belongs to the AB hydrolase superfamily. Lipase family.</text>
</comment>
<evidence type="ECO:0000256" key="3">
    <source>
        <dbReference type="ARBA" id="ARBA00004343"/>
    </source>
</evidence>
<name>A0A4T0HE33_WALIC</name>
<evidence type="ECO:0000256" key="13">
    <source>
        <dbReference type="ARBA" id="ARBA00023006"/>
    </source>
</evidence>
<evidence type="ECO:0000256" key="2">
    <source>
        <dbReference type="ARBA" id="ARBA00004270"/>
    </source>
</evidence>
<dbReference type="SUPFAM" id="SSF53474">
    <property type="entry name" value="alpha/beta-Hydrolases"/>
    <property type="match status" value="1"/>
</dbReference>
<organism evidence="18 19">
    <name type="scientific">Wallemia ichthyophaga</name>
    <dbReference type="NCBI Taxonomy" id="245174"/>
    <lineage>
        <taxon>Eukaryota</taxon>
        <taxon>Fungi</taxon>
        <taxon>Dikarya</taxon>
        <taxon>Basidiomycota</taxon>
        <taxon>Wallemiomycotina</taxon>
        <taxon>Wallemiomycetes</taxon>
        <taxon>Wallemiales</taxon>
        <taxon>Wallemiaceae</taxon>
        <taxon>Wallemia</taxon>
    </lineage>
</organism>
<keyword evidence="15" id="KW-0472">Membrane</keyword>
<dbReference type="Pfam" id="PF26363">
    <property type="entry name" value="Phospholipase-like"/>
    <property type="match status" value="1"/>
</dbReference>
<dbReference type="EMBL" id="SPOF01000012">
    <property type="protein sequence ID" value="TIB13988.1"/>
    <property type="molecule type" value="Genomic_DNA"/>
</dbReference>
<keyword evidence="12" id="KW-1133">Transmembrane helix</keyword>
<dbReference type="InterPro" id="IPR050805">
    <property type="entry name" value="ATG15_Lipase"/>
</dbReference>
<dbReference type="GO" id="GO:0006660">
    <property type="term" value="P:phosphatidylserine catabolic process"/>
    <property type="evidence" value="ECO:0007669"/>
    <property type="project" value="TreeGrafter"/>
</dbReference>
<evidence type="ECO:0000256" key="1">
    <source>
        <dbReference type="ARBA" id="ARBA00001024"/>
    </source>
</evidence>
<dbReference type="GO" id="GO:0004620">
    <property type="term" value="F:phospholipase activity"/>
    <property type="evidence" value="ECO:0007669"/>
    <property type="project" value="TreeGrafter"/>
</dbReference>
<dbReference type="GO" id="GO:0005775">
    <property type="term" value="C:vacuolar lumen"/>
    <property type="evidence" value="ECO:0007669"/>
    <property type="project" value="TreeGrafter"/>
</dbReference>
<protein>
    <recommendedName>
        <fullName evidence="6">triacylglycerol lipase</fullName>
        <ecNumber evidence="6">3.1.1.3</ecNumber>
    </recommendedName>
    <alternativeName>
        <fullName evidence="17">Autophagy-related protein 15</fullName>
    </alternativeName>
</protein>
<proteinExistence type="inferred from homology"/>
<comment type="subunit">
    <text evidence="5">Binds to both phosphatidylinositol (PI) and phosphatidylinositol 3,5-bisphosphate (PIP2).</text>
</comment>
<evidence type="ECO:0000256" key="4">
    <source>
        <dbReference type="ARBA" id="ARBA00010701"/>
    </source>
</evidence>
<evidence type="ECO:0000256" key="15">
    <source>
        <dbReference type="ARBA" id="ARBA00023136"/>
    </source>
</evidence>
<comment type="subcellular location">
    <subcellularLocation>
        <location evidence="3">Endosome</location>
        <location evidence="3">Multivesicular body membrane</location>
        <topology evidence="3">Single-pass type II membrane protein</topology>
    </subcellularLocation>
    <subcellularLocation>
        <location evidence="2">Prevacuolar compartment membrane</location>
        <topology evidence="2">Single-pass type II membrane protein</topology>
    </subcellularLocation>
</comment>
<keyword evidence="16" id="KW-0325">Glycoprotein</keyword>
<dbReference type="AlphaFoldDB" id="A0A4T0HE33"/>
<keyword evidence="13" id="KW-0072">Autophagy</keyword>
<gene>
    <name evidence="18" type="ORF">E3P90_01454</name>
</gene>
<dbReference type="PANTHER" id="PTHR47175">
    <property type="entry name" value="LIPASE ATG15-RELATED"/>
    <property type="match status" value="1"/>
</dbReference>
<dbReference type="Proteomes" id="UP000306954">
    <property type="component" value="Unassembled WGS sequence"/>
</dbReference>
<keyword evidence="10" id="KW-0442">Lipid degradation</keyword>
<evidence type="ECO:0000256" key="7">
    <source>
        <dbReference type="ARBA" id="ARBA00022692"/>
    </source>
</evidence>
<dbReference type="GO" id="GO:0046461">
    <property type="term" value="P:neutral lipid catabolic process"/>
    <property type="evidence" value="ECO:0007669"/>
    <property type="project" value="TreeGrafter"/>
</dbReference>
<dbReference type="GO" id="GO:0034496">
    <property type="term" value="P:multivesicular body membrane disassembly"/>
    <property type="evidence" value="ECO:0007669"/>
    <property type="project" value="TreeGrafter"/>
</dbReference>
<evidence type="ECO:0000256" key="8">
    <source>
        <dbReference type="ARBA" id="ARBA00022753"/>
    </source>
</evidence>